<dbReference type="STRING" id="1798647.A2855_00395"/>
<protein>
    <recommendedName>
        <fullName evidence="1">Peptidase M24 domain-containing protein</fullName>
    </recommendedName>
</protein>
<dbReference type="InterPro" id="IPR050659">
    <property type="entry name" value="Peptidase_M24B"/>
</dbReference>
<reference evidence="2 3" key="1">
    <citation type="journal article" date="2016" name="Nat. Commun.">
        <title>Thousands of microbial genomes shed light on interconnected biogeochemical processes in an aquifer system.</title>
        <authorList>
            <person name="Anantharaman K."/>
            <person name="Brown C.T."/>
            <person name="Hug L.A."/>
            <person name="Sharon I."/>
            <person name="Castelle C.J."/>
            <person name="Probst A.J."/>
            <person name="Thomas B.C."/>
            <person name="Singh A."/>
            <person name="Wilkins M.J."/>
            <person name="Karaoz U."/>
            <person name="Brodie E.L."/>
            <person name="Williams K.H."/>
            <person name="Hubbard S.S."/>
            <person name="Banfield J.F."/>
        </authorList>
    </citation>
    <scope>NUCLEOTIDE SEQUENCE [LARGE SCALE GENOMIC DNA]</scope>
</reference>
<dbReference type="AlphaFoldDB" id="A0A1G2C940"/>
<dbReference type="PANTHER" id="PTHR46112">
    <property type="entry name" value="AMINOPEPTIDASE"/>
    <property type="match status" value="1"/>
</dbReference>
<dbReference type="PANTHER" id="PTHR46112:SF3">
    <property type="entry name" value="AMINOPEPTIDASE YPDF"/>
    <property type="match status" value="1"/>
</dbReference>
<dbReference type="InterPro" id="IPR036005">
    <property type="entry name" value="Creatinase/aminopeptidase-like"/>
</dbReference>
<comment type="caution">
    <text evidence="2">The sequence shown here is derived from an EMBL/GenBank/DDBJ whole genome shotgun (WGS) entry which is preliminary data.</text>
</comment>
<dbReference type="Proteomes" id="UP000179059">
    <property type="component" value="Unassembled WGS sequence"/>
</dbReference>
<proteinExistence type="predicted"/>
<dbReference type="Pfam" id="PF00557">
    <property type="entry name" value="Peptidase_M24"/>
    <property type="match status" value="1"/>
</dbReference>
<accession>A0A1G2C940</accession>
<gene>
    <name evidence="2" type="ORF">A2855_00395</name>
</gene>
<dbReference type="SUPFAM" id="SSF55920">
    <property type="entry name" value="Creatinase/aminopeptidase"/>
    <property type="match status" value="1"/>
</dbReference>
<evidence type="ECO:0000313" key="2">
    <source>
        <dbReference type="EMBL" id="OGY97681.1"/>
    </source>
</evidence>
<dbReference type="EMBL" id="MHKX01000027">
    <property type="protein sequence ID" value="OGY97681.1"/>
    <property type="molecule type" value="Genomic_DNA"/>
</dbReference>
<dbReference type="Gene3D" id="3.90.230.10">
    <property type="entry name" value="Creatinase/methionine aminopeptidase superfamily"/>
    <property type="match status" value="1"/>
</dbReference>
<dbReference type="InterPro" id="IPR000994">
    <property type="entry name" value="Pept_M24"/>
</dbReference>
<name>A0A1G2C940_9BACT</name>
<organism evidence="2 3">
    <name type="scientific">Candidatus Liptonbacteria bacterium RIFCSPHIGHO2_01_FULL_57_28</name>
    <dbReference type="NCBI Taxonomy" id="1798647"/>
    <lineage>
        <taxon>Bacteria</taxon>
        <taxon>Candidatus Liptoniibacteriota</taxon>
    </lineage>
</organism>
<evidence type="ECO:0000313" key="3">
    <source>
        <dbReference type="Proteomes" id="UP000179059"/>
    </source>
</evidence>
<feature type="domain" description="Peptidase M24" evidence="1">
    <location>
        <begin position="12"/>
        <end position="238"/>
    </location>
</feature>
<evidence type="ECO:0000259" key="1">
    <source>
        <dbReference type="Pfam" id="PF00557"/>
    </source>
</evidence>
<sequence length="256" mass="28973">MTWNNSVIRDHKEAAARLTAITRDAFQYLRDQPRATEGETKDFILREFRRHGLVMDKPFTTPIVAFGSHAADPHYHPVPGARRLAPGTLVMIDVWGRLRGRHKPYADITWMGYRGGGAESRGRRLRGRRKVSREFQNVFDAVLAARDACLKLVRRGALPVGKTADEAANKILRRRGYGRFIRHSTGHVLGFASPHGRGRNINRKNKYPLLKNIGYTIEPGIYMKGKLGARSEMNFYVSSAGKVIVTTPLQRRLVMI</sequence>